<keyword evidence="2" id="KW-1003">Cell membrane</keyword>
<feature type="transmembrane region" description="Helical" evidence="6">
    <location>
        <begin position="26"/>
        <end position="44"/>
    </location>
</feature>
<dbReference type="InterPro" id="IPR051542">
    <property type="entry name" value="Hydrogenase_cytochrome"/>
</dbReference>
<dbReference type="Proteomes" id="UP000236959">
    <property type="component" value="Unassembled WGS sequence"/>
</dbReference>
<sequence>MAPASEAFKGRSGARTFAVWDPLVRLVHWCLALAILLNGAILDGDSPLHEIVGYMAFALVATRVVWGLIGTGPARFAAFPPNPAAALRHLRLMVCGKGPVHLSHNPLGALMAYNIWATVLVLVATGYLMGTLRFFGSKWLEEAHEMAFNWLLVSVALHICGVAFDSWRTRVALVPAMITGRKTVPGDRSVQ</sequence>
<dbReference type="Pfam" id="PF01292">
    <property type="entry name" value="Ni_hydr_CYTB"/>
    <property type="match status" value="1"/>
</dbReference>
<accession>A0A2S3V2Z2</accession>
<protein>
    <submittedName>
        <fullName evidence="8">Cytochrome b</fullName>
    </submittedName>
</protein>
<dbReference type="EMBL" id="PPCN01000001">
    <property type="protein sequence ID" value="POF34260.1"/>
    <property type="molecule type" value="Genomic_DNA"/>
</dbReference>
<dbReference type="GO" id="GO:0005886">
    <property type="term" value="C:plasma membrane"/>
    <property type="evidence" value="ECO:0007669"/>
    <property type="project" value="UniProtKB-SubCell"/>
</dbReference>
<dbReference type="InterPro" id="IPR016174">
    <property type="entry name" value="Di-haem_cyt_TM"/>
</dbReference>
<proteinExistence type="predicted"/>
<evidence type="ECO:0000313" key="8">
    <source>
        <dbReference type="EMBL" id="POF34260.1"/>
    </source>
</evidence>
<feature type="domain" description="Cytochrome b561 bacterial/Ni-hydrogenase" evidence="7">
    <location>
        <begin position="19"/>
        <end position="180"/>
    </location>
</feature>
<evidence type="ECO:0000256" key="3">
    <source>
        <dbReference type="ARBA" id="ARBA00022692"/>
    </source>
</evidence>
<evidence type="ECO:0000256" key="1">
    <source>
        <dbReference type="ARBA" id="ARBA00004651"/>
    </source>
</evidence>
<dbReference type="RefSeq" id="WP_103220859.1">
    <property type="nucleotide sequence ID" value="NZ_PPCN01000001.1"/>
</dbReference>
<dbReference type="PANTHER" id="PTHR30485:SF2">
    <property type="entry name" value="BLL0597 PROTEIN"/>
    <property type="match status" value="1"/>
</dbReference>
<evidence type="ECO:0000259" key="7">
    <source>
        <dbReference type="Pfam" id="PF01292"/>
    </source>
</evidence>
<reference evidence="8 9" key="1">
    <citation type="submission" date="2018-01" db="EMBL/GenBank/DDBJ databases">
        <title>Genomic Encyclopedia of Archaeal and Bacterial Type Strains, Phase II (KMG-II): from individual species to whole genera.</title>
        <authorList>
            <person name="Goeker M."/>
        </authorList>
    </citation>
    <scope>NUCLEOTIDE SEQUENCE [LARGE SCALE GENOMIC DNA]</scope>
    <source>
        <strain evidence="8 9">DSM 17023</strain>
    </source>
</reference>
<dbReference type="GO" id="GO:0009055">
    <property type="term" value="F:electron transfer activity"/>
    <property type="evidence" value="ECO:0007669"/>
    <property type="project" value="InterPro"/>
</dbReference>
<dbReference type="GO" id="GO:0022904">
    <property type="term" value="P:respiratory electron transport chain"/>
    <property type="evidence" value="ECO:0007669"/>
    <property type="project" value="InterPro"/>
</dbReference>
<feature type="transmembrane region" description="Helical" evidence="6">
    <location>
        <begin position="115"/>
        <end position="135"/>
    </location>
</feature>
<dbReference type="PANTHER" id="PTHR30485">
    <property type="entry name" value="NI/FE-HYDROGENASE 1 B-TYPE CYTOCHROME SUBUNIT"/>
    <property type="match status" value="1"/>
</dbReference>
<dbReference type="AlphaFoldDB" id="A0A2S3V2Z2"/>
<feature type="transmembrane region" description="Helical" evidence="6">
    <location>
        <begin position="147"/>
        <end position="164"/>
    </location>
</feature>
<evidence type="ECO:0000256" key="5">
    <source>
        <dbReference type="ARBA" id="ARBA00023136"/>
    </source>
</evidence>
<evidence type="ECO:0000256" key="6">
    <source>
        <dbReference type="SAM" id="Phobius"/>
    </source>
</evidence>
<evidence type="ECO:0000256" key="2">
    <source>
        <dbReference type="ARBA" id="ARBA00022475"/>
    </source>
</evidence>
<gene>
    <name evidence="8" type="ORF">CLV41_101714</name>
</gene>
<keyword evidence="3 6" id="KW-0812">Transmembrane</keyword>
<evidence type="ECO:0000313" key="9">
    <source>
        <dbReference type="Proteomes" id="UP000236959"/>
    </source>
</evidence>
<keyword evidence="4 6" id="KW-1133">Transmembrane helix</keyword>
<dbReference type="Gene3D" id="1.20.950.20">
    <property type="entry name" value="Transmembrane di-heme cytochromes, Chain C"/>
    <property type="match status" value="1"/>
</dbReference>
<feature type="transmembrane region" description="Helical" evidence="6">
    <location>
        <begin position="51"/>
        <end position="69"/>
    </location>
</feature>
<keyword evidence="5 6" id="KW-0472">Membrane</keyword>
<organism evidence="8 9">
    <name type="scientific">Roseibium marinum</name>
    <dbReference type="NCBI Taxonomy" id="281252"/>
    <lineage>
        <taxon>Bacteria</taxon>
        <taxon>Pseudomonadati</taxon>
        <taxon>Pseudomonadota</taxon>
        <taxon>Alphaproteobacteria</taxon>
        <taxon>Hyphomicrobiales</taxon>
        <taxon>Stappiaceae</taxon>
        <taxon>Roseibium</taxon>
    </lineage>
</organism>
<evidence type="ECO:0000256" key="4">
    <source>
        <dbReference type="ARBA" id="ARBA00022989"/>
    </source>
</evidence>
<comment type="subcellular location">
    <subcellularLocation>
        <location evidence="1">Cell membrane</location>
        <topology evidence="1">Multi-pass membrane protein</topology>
    </subcellularLocation>
</comment>
<dbReference type="InterPro" id="IPR011577">
    <property type="entry name" value="Cyt_b561_bac/Ni-Hgenase"/>
</dbReference>
<dbReference type="GO" id="GO:0020037">
    <property type="term" value="F:heme binding"/>
    <property type="evidence" value="ECO:0007669"/>
    <property type="project" value="TreeGrafter"/>
</dbReference>
<dbReference type="OrthoDB" id="196472at2"/>
<dbReference type="SUPFAM" id="SSF81342">
    <property type="entry name" value="Transmembrane di-heme cytochromes"/>
    <property type="match status" value="1"/>
</dbReference>
<keyword evidence="9" id="KW-1185">Reference proteome</keyword>
<comment type="caution">
    <text evidence="8">The sequence shown here is derived from an EMBL/GenBank/DDBJ whole genome shotgun (WGS) entry which is preliminary data.</text>
</comment>
<name>A0A2S3V2Z2_9HYPH</name>